<name>A0ABY0RB16_9PSED</name>
<protein>
    <submittedName>
        <fullName evidence="1">Uncharacterized protein</fullName>
    </submittedName>
</protein>
<accession>A0ABY0RB16</accession>
<sequence length="60" mass="7031">MYRQPSQPSPDAFWLLQTRDLVPEESAYWLLEWGALKLLHRRRTAAHLDINTASTPEPKK</sequence>
<proteinExistence type="predicted"/>
<organism evidence="1 2">
    <name type="scientific">Pseudomonas poae</name>
    <dbReference type="NCBI Taxonomy" id="200451"/>
    <lineage>
        <taxon>Bacteria</taxon>
        <taxon>Pseudomonadati</taxon>
        <taxon>Pseudomonadota</taxon>
        <taxon>Gammaproteobacteria</taxon>
        <taxon>Pseudomonadales</taxon>
        <taxon>Pseudomonadaceae</taxon>
        <taxon>Pseudomonas</taxon>
    </lineage>
</organism>
<keyword evidence="2" id="KW-1185">Reference proteome</keyword>
<evidence type="ECO:0000313" key="2">
    <source>
        <dbReference type="Proteomes" id="UP000181903"/>
    </source>
</evidence>
<dbReference type="EMBL" id="LT629706">
    <property type="protein sequence ID" value="SDN46880.1"/>
    <property type="molecule type" value="Genomic_DNA"/>
</dbReference>
<gene>
    <name evidence="1" type="ORF">SAMN04490208_0413</name>
</gene>
<reference evidence="1 2" key="1">
    <citation type="submission" date="2016-10" db="EMBL/GenBank/DDBJ databases">
        <authorList>
            <person name="Varghese N."/>
            <person name="Submissions S."/>
        </authorList>
    </citation>
    <scope>NUCLEOTIDE SEQUENCE [LARGE SCALE GENOMIC DNA]</scope>
    <source>
        <strain evidence="1 2">BS2776</strain>
    </source>
</reference>
<dbReference type="GeneID" id="66759618"/>
<evidence type="ECO:0000313" key="1">
    <source>
        <dbReference type="EMBL" id="SDN46880.1"/>
    </source>
</evidence>
<dbReference type="Proteomes" id="UP000181903">
    <property type="component" value="Chromosome I"/>
</dbReference>
<dbReference type="RefSeq" id="WP_082630250.1">
    <property type="nucleotide sequence ID" value="NZ_JYLI01000001.1"/>
</dbReference>